<proteinExistence type="predicted"/>
<dbReference type="AlphaFoldDB" id="A0A6C0E5D6"/>
<dbReference type="EMBL" id="MN739744">
    <property type="protein sequence ID" value="QHT24387.1"/>
    <property type="molecule type" value="Genomic_DNA"/>
</dbReference>
<accession>A0A6C0E5D6</accession>
<organism evidence="1">
    <name type="scientific">viral metagenome</name>
    <dbReference type="NCBI Taxonomy" id="1070528"/>
    <lineage>
        <taxon>unclassified sequences</taxon>
        <taxon>metagenomes</taxon>
        <taxon>organismal metagenomes</taxon>
    </lineage>
</organism>
<reference evidence="1" key="1">
    <citation type="journal article" date="2020" name="Nature">
        <title>Giant virus diversity and host interactions through global metagenomics.</title>
        <authorList>
            <person name="Schulz F."/>
            <person name="Roux S."/>
            <person name="Paez-Espino D."/>
            <person name="Jungbluth S."/>
            <person name="Walsh D.A."/>
            <person name="Denef V.J."/>
            <person name="McMahon K.D."/>
            <person name="Konstantinidis K.T."/>
            <person name="Eloe-Fadrosh E.A."/>
            <person name="Kyrpides N.C."/>
            <person name="Woyke T."/>
        </authorList>
    </citation>
    <scope>NUCLEOTIDE SEQUENCE</scope>
    <source>
        <strain evidence="1">GVMAG-M-3300023179-138</strain>
    </source>
</reference>
<protein>
    <submittedName>
        <fullName evidence="1">Uncharacterized protein</fullName>
    </submittedName>
</protein>
<name>A0A6C0E5D6_9ZZZZ</name>
<evidence type="ECO:0000313" key="1">
    <source>
        <dbReference type="EMBL" id="QHT24387.1"/>
    </source>
</evidence>
<sequence>MACKTCLELGLRRVHDVCPVRQSYWCTQCACYGHLAATCDTVTHVERPRCLEDLIPVEVRERWGIRTQTAIVWPTTSLEIAEREIAESNTIEVMYREGRQDNRIREVMRSLKIPTVHKMEGNIQKLRAWAVANGKKVRLSQEK</sequence>